<dbReference type="AlphaFoldDB" id="A0A4Q2ELL3"/>
<evidence type="ECO:0000256" key="2">
    <source>
        <dbReference type="ARBA" id="ARBA00006739"/>
    </source>
</evidence>
<comment type="pathway">
    <text evidence="1">Cell wall biogenesis; cell wall polysaccharide biosynthesis.</text>
</comment>
<proteinExistence type="inferred from homology"/>
<dbReference type="OrthoDB" id="9771846at2"/>
<evidence type="ECO:0000313" key="6">
    <source>
        <dbReference type="EMBL" id="RXW32935.1"/>
    </source>
</evidence>
<dbReference type="PANTHER" id="PTHR43179">
    <property type="entry name" value="RHAMNOSYLTRANSFERASE WBBL"/>
    <property type="match status" value="1"/>
</dbReference>
<dbReference type="EMBL" id="PPCV01000002">
    <property type="protein sequence ID" value="RXW32935.1"/>
    <property type="molecule type" value="Genomic_DNA"/>
</dbReference>
<dbReference type="InterPro" id="IPR001173">
    <property type="entry name" value="Glyco_trans_2-like"/>
</dbReference>
<sequence length="305" mass="33539">MIMDSDPALRVTALVTAYHPDARLTSAVLAALGSCQAVIVIDNTPLGAVSASDTLDDPRVLVLRSGHNEGLAAALNAGLDALGADTDAVLFLDQDSELPPKLVPRLAQHLLEDPSIGAVGPAPYDAETGEGYERFEGRHDVLADRYSLITSGMLVRRSCFLTVPRFRTDFFVDWVDNDFCLKLRRSGVRVVLDRSTRLPHSIGDGHTHRFLFWKVRVLRYAPWRRYWIARNGLILFRENAAAFPGWGLEYVFYMARTVVTMAAFGPDRLTHLRAFGTGLAHALSGKVAARYLPSGTLYDGDVTPS</sequence>
<protein>
    <recommendedName>
        <fullName evidence="5">Glycosyltransferase 2-like domain-containing protein</fullName>
    </recommendedName>
</protein>
<keyword evidence="4" id="KW-0808">Transferase</keyword>
<evidence type="ECO:0000256" key="3">
    <source>
        <dbReference type="ARBA" id="ARBA00022676"/>
    </source>
</evidence>
<accession>A0A4Q2ELL3</accession>
<evidence type="ECO:0000256" key="1">
    <source>
        <dbReference type="ARBA" id="ARBA00004776"/>
    </source>
</evidence>
<evidence type="ECO:0000256" key="4">
    <source>
        <dbReference type="ARBA" id="ARBA00022679"/>
    </source>
</evidence>
<gene>
    <name evidence="6" type="ORF">C1706_03395</name>
</gene>
<keyword evidence="7" id="KW-1185">Reference proteome</keyword>
<comment type="caution">
    <text evidence="6">The sequence shown here is derived from an EMBL/GenBank/DDBJ whole genome shotgun (WGS) entry which is preliminary data.</text>
</comment>
<reference evidence="6 7" key="1">
    <citation type="submission" date="2018-01" db="EMBL/GenBank/DDBJ databases">
        <title>Lactibacter flavus gen. nov., sp. nov., a novel bacterium of the family Propionibacteriaceae isolated from raw milk and dairy products.</title>
        <authorList>
            <person name="Wenning M."/>
            <person name="Breitenwieser F."/>
            <person name="Huptas C."/>
            <person name="von Neubeck M."/>
            <person name="Busse H.-J."/>
            <person name="Scherer S."/>
        </authorList>
    </citation>
    <scope>NUCLEOTIDE SEQUENCE [LARGE SCALE GENOMIC DNA]</scope>
    <source>
        <strain evidence="6 7">VG341</strain>
    </source>
</reference>
<evidence type="ECO:0000259" key="5">
    <source>
        <dbReference type="Pfam" id="PF00535"/>
    </source>
</evidence>
<evidence type="ECO:0000313" key="7">
    <source>
        <dbReference type="Proteomes" id="UP000290624"/>
    </source>
</evidence>
<dbReference type="Gene3D" id="3.90.550.10">
    <property type="entry name" value="Spore Coat Polysaccharide Biosynthesis Protein SpsA, Chain A"/>
    <property type="match status" value="1"/>
</dbReference>
<dbReference type="Pfam" id="PF00535">
    <property type="entry name" value="Glycos_transf_2"/>
    <property type="match status" value="1"/>
</dbReference>
<dbReference type="GO" id="GO:0016757">
    <property type="term" value="F:glycosyltransferase activity"/>
    <property type="evidence" value="ECO:0007669"/>
    <property type="project" value="UniProtKB-KW"/>
</dbReference>
<comment type="similarity">
    <text evidence="2">Belongs to the glycosyltransferase 2 family.</text>
</comment>
<organism evidence="6 7">
    <name type="scientific">Propioniciclava flava</name>
    <dbReference type="NCBI Taxonomy" id="2072026"/>
    <lineage>
        <taxon>Bacteria</taxon>
        <taxon>Bacillati</taxon>
        <taxon>Actinomycetota</taxon>
        <taxon>Actinomycetes</taxon>
        <taxon>Propionibacteriales</taxon>
        <taxon>Propionibacteriaceae</taxon>
        <taxon>Propioniciclava</taxon>
    </lineage>
</organism>
<dbReference type="PANTHER" id="PTHR43179:SF12">
    <property type="entry name" value="GALACTOFURANOSYLTRANSFERASE GLFT2"/>
    <property type="match status" value="1"/>
</dbReference>
<keyword evidence="3" id="KW-0328">Glycosyltransferase</keyword>
<dbReference type="Proteomes" id="UP000290624">
    <property type="component" value="Unassembled WGS sequence"/>
</dbReference>
<name>A0A4Q2ELL3_9ACTN</name>
<feature type="domain" description="Glycosyltransferase 2-like" evidence="5">
    <location>
        <begin position="35"/>
        <end position="134"/>
    </location>
</feature>
<dbReference type="InterPro" id="IPR029044">
    <property type="entry name" value="Nucleotide-diphossugar_trans"/>
</dbReference>
<dbReference type="SUPFAM" id="SSF53448">
    <property type="entry name" value="Nucleotide-diphospho-sugar transferases"/>
    <property type="match status" value="1"/>
</dbReference>